<organism evidence="2 3">
    <name type="scientific">Leucobacter edaphi</name>
    <dbReference type="NCBI Taxonomy" id="2796472"/>
    <lineage>
        <taxon>Bacteria</taxon>
        <taxon>Bacillati</taxon>
        <taxon>Actinomycetota</taxon>
        <taxon>Actinomycetes</taxon>
        <taxon>Micrococcales</taxon>
        <taxon>Microbacteriaceae</taxon>
        <taxon>Leucobacter</taxon>
    </lineage>
</organism>
<feature type="transmembrane region" description="Helical" evidence="1">
    <location>
        <begin position="126"/>
        <end position="151"/>
    </location>
</feature>
<dbReference type="EMBL" id="JAEHOI010000002">
    <property type="protein sequence ID" value="MBK0421132.1"/>
    <property type="molecule type" value="Genomic_DNA"/>
</dbReference>
<evidence type="ECO:0000313" key="3">
    <source>
        <dbReference type="Proteomes" id="UP000618733"/>
    </source>
</evidence>
<proteinExistence type="predicted"/>
<evidence type="ECO:0000313" key="2">
    <source>
        <dbReference type="EMBL" id="MBK0421132.1"/>
    </source>
</evidence>
<name>A0A934QDM0_9MICO</name>
<dbReference type="RefSeq" id="WP_200131319.1">
    <property type="nucleotide sequence ID" value="NZ_JAEHOI010000002.1"/>
</dbReference>
<evidence type="ECO:0000256" key="1">
    <source>
        <dbReference type="SAM" id="Phobius"/>
    </source>
</evidence>
<gene>
    <name evidence="2" type="ORF">JD292_03430</name>
</gene>
<sequence length="175" mass="17895">MTPTRIVMTALGTLAVLVYAAYGAFLMNEGEVVAASERPLQETIAAMEAAGQPYTPVPGIIFATLGAGLALGCAVLTLAPRVRLSGWFSLSILGAILACGAVAYFFTSFTNMNSVGDTFADWNADAAFALAVPLYLASGVAALVSIAALIVGTVQSVRRRPSSGPVPMPVRAVGA</sequence>
<keyword evidence="1" id="KW-1133">Transmembrane helix</keyword>
<feature type="transmembrane region" description="Helical" evidence="1">
    <location>
        <begin position="86"/>
        <end position="106"/>
    </location>
</feature>
<reference evidence="2" key="1">
    <citation type="submission" date="2020-12" db="EMBL/GenBank/DDBJ databases">
        <title>Leucobacter sp. CAS2, isolated from Chromium sludge.</title>
        <authorList>
            <person name="Xu Z."/>
        </authorList>
    </citation>
    <scope>NUCLEOTIDE SEQUENCE</scope>
    <source>
        <strain evidence="2">CSA2</strain>
    </source>
</reference>
<protein>
    <submittedName>
        <fullName evidence="2">Uncharacterized protein</fullName>
    </submittedName>
</protein>
<comment type="caution">
    <text evidence="2">The sequence shown here is derived from an EMBL/GenBank/DDBJ whole genome shotgun (WGS) entry which is preliminary data.</text>
</comment>
<keyword evidence="1" id="KW-0472">Membrane</keyword>
<keyword evidence="3" id="KW-1185">Reference proteome</keyword>
<dbReference type="AlphaFoldDB" id="A0A934QDM0"/>
<keyword evidence="1" id="KW-0812">Transmembrane</keyword>
<dbReference type="Proteomes" id="UP000618733">
    <property type="component" value="Unassembled WGS sequence"/>
</dbReference>
<accession>A0A934QDM0</accession>
<feature type="transmembrane region" description="Helical" evidence="1">
    <location>
        <begin position="59"/>
        <end position="79"/>
    </location>
</feature>